<evidence type="ECO:0000313" key="2">
    <source>
        <dbReference type="EMBL" id="OZY84568.1"/>
    </source>
</evidence>
<dbReference type="InterPro" id="IPR023296">
    <property type="entry name" value="Glyco_hydro_beta-prop_sf"/>
</dbReference>
<feature type="chain" id="PRO_5012424527" evidence="1">
    <location>
        <begin position="19"/>
        <end position="351"/>
    </location>
</feature>
<dbReference type="RefSeq" id="WP_094985613.1">
    <property type="nucleotide sequence ID" value="NZ_NHNI01000002.1"/>
</dbReference>
<dbReference type="PANTHER" id="PTHR43301">
    <property type="entry name" value="ARABINAN ENDO-1,5-ALPHA-L-ARABINOSIDASE"/>
    <property type="match status" value="1"/>
</dbReference>
<dbReference type="Gene3D" id="2.115.10.20">
    <property type="entry name" value="Glycosyl hydrolase domain, family 43"/>
    <property type="match status" value="2"/>
</dbReference>
<comment type="caution">
    <text evidence="2">The sequence shown here is derived from an EMBL/GenBank/DDBJ whole genome shotgun (WGS) entry which is preliminary data.</text>
</comment>
<feature type="signal peptide" evidence="1">
    <location>
        <begin position="1"/>
        <end position="18"/>
    </location>
</feature>
<accession>A0A266Q3W5</accession>
<keyword evidence="1" id="KW-0732">Signal</keyword>
<name>A0A266Q3W5_9GAMM</name>
<reference evidence="3" key="1">
    <citation type="submission" date="2017-05" db="EMBL/GenBank/DDBJ databases">
        <authorList>
            <person name="Barney B.M."/>
        </authorList>
    </citation>
    <scope>NUCLEOTIDE SEQUENCE [LARGE SCALE GENOMIC DNA]</scope>
    <source>
        <strain evidence="3">PSBB022</strain>
    </source>
</reference>
<sequence length="351" mass="39493">MRYLIILFSLFLSGCADVASLNENQQIGALAPKPLYRDPVFDGAADPSIIFNAAEKKWLMFYTNRRANVPGLTNVSWVHGTPIGIAESVDGANWSYRSTVNFPKDIPGTSNVETATYWAPAVLEHEGIYHMYLTIVPGVFEDWNHPRTIVHLTSADLKNWAYQSTLPLTSDRVIDASVLQLPDGRWRLWYNDELAGKKTFYADSKDLYHWEDKGSANLPNDRGEAPLAFYWKGHYWLINDLLGNIGLGVYRSSDALNWQRQSSNLLDIPGTGVDDQNGGHHPEVIVSGERAFLYYFVHPGVNAESVYEKEPALDVKRSSIQVVELQYVDGWLVAQRNNPTYVSLLPGSTRQ</sequence>
<dbReference type="EMBL" id="NHNI01000002">
    <property type="protein sequence ID" value="OZY84568.1"/>
    <property type="molecule type" value="Genomic_DNA"/>
</dbReference>
<protein>
    <submittedName>
        <fullName evidence="2">Glycosyl hydrolase</fullName>
    </submittedName>
</protein>
<proteinExistence type="predicted"/>
<dbReference type="PROSITE" id="PS51257">
    <property type="entry name" value="PROKAR_LIPOPROTEIN"/>
    <property type="match status" value="1"/>
</dbReference>
<evidence type="ECO:0000313" key="3">
    <source>
        <dbReference type="Proteomes" id="UP000216101"/>
    </source>
</evidence>
<dbReference type="InterPro" id="IPR050727">
    <property type="entry name" value="GH43_arabinanases"/>
</dbReference>
<dbReference type="CDD" id="cd08984">
    <property type="entry name" value="GH43-like"/>
    <property type="match status" value="1"/>
</dbReference>
<dbReference type="GO" id="GO:0016787">
    <property type="term" value="F:hydrolase activity"/>
    <property type="evidence" value="ECO:0007669"/>
    <property type="project" value="UniProtKB-KW"/>
</dbReference>
<gene>
    <name evidence="2" type="ORF">CBP51_15355</name>
</gene>
<dbReference type="Proteomes" id="UP000216101">
    <property type="component" value="Unassembled WGS sequence"/>
</dbReference>
<dbReference type="PANTHER" id="PTHR43301:SF3">
    <property type="entry name" value="ARABINAN ENDO-1,5-ALPHA-L-ARABINOSIDASE A-RELATED"/>
    <property type="match status" value="1"/>
</dbReference>
<dbReference type="SUPFAM" id="SSF75005">
    <property type="entry name" value="Arabinanase/levansucrase/invertase"/>
    <property type="match status" value="1"/>
</dbReference>
<keyword evidence="3" id="KW-1185">Reference proteome</keyword>
<dbReference type="AlphaFoldDB" id="A0A266Q3W5"/>
<evidence type="ECO:0000256" key="1">
    <source>
        <dbReference type="SAM" id="SignalP"/>
    </source>
</evidence>
<organism evidence="2 3">
    <name type="scientific">Cellvibrio mixtus</name>
    <dbReference type="NCBI Taxonomy" id="39650"/>
    <lineage>
        <taxon>Bacteria</taxon>
        <taxon>Pseudomonadati</taxon>
        <taxon>Pseudomonadota</taxon>
        <taxon>Gammaproteobacteria</taxon>
        <taxon>Cellvibrionales</taxon>
        <taxon>Cellvibrionaceae</taxon>
        <taxon>Cellvibrio</taxon>
    </lineage>
</organism>
<keyword evidence="2" id="KW-0378">Hydrolase</keyword>